<sequence>MNTKRKAFGVINPNAFLFLSLAPWTRTATAYSLQSVFLREKCIVKHFDCSGFVLFVDPEHDADF</sequence>
<evidence type="ECO:0000313" key="2">
    <source>
        <dbReference type="EMBL" id="SFH60761.1"/>
    </source>
</evidence>
<dbReference type="EMBL" id="FJMZ01000003">
    <property type="protein sequence ID" value="CZQ84380.1"/>
    <property type="molecule type" value="Genomic_DNA"/>
</dbReference>
<evidence type="ECO:0000313" key="1">
    <source>
        <dbReference type="EMBL" id="CZQ84380.1"/>
    </source>
</evidence>
<accession>A0AB38BFV7</accession>
<gene>
    <name evidence="2" type="ORF">SAMN04488507_100554</name>
    <name evidence="1" type="ORF">TFLO_514</name>
</gene>
<keyword evidence="3" id="KW-1185">Reference proteome</keyword>
<name>A0AB38BFV7_9LACT</name>
<reference evidence="2 4" key="2">
    <citation type="submission" date="2016-10" db="EMBL/GenBank/DDBJ databases">
        <authorList>
            <person name="Varghese N."/>
            <person name="Submissions S."/>
        </authorList>
    </citation>
    <scope>NUCLEOTIDE SEQUENCE [LARGE SCALE GENOMIC DNA]</scope>
    <source>
        <strain evidence="2 4">DSM 2094</strain>
    </source>
</reference>
<dbReference type="Proteomes" id="UP000199686">
    <property type="component" value="Unassembled WGS sequence"/>
</dbReference>
<evidence type="ECO:0000313" key="4">
    <source>
        <dbReference type="Proteomes" id="UP000199686"/>
    </source>
</evidence>
<reference evidence="1 3" key="1">
    <citation type="submission" date="2016-02" db="EMBL/GenBank/DDBJ databases">
        <authorList>
            <person name="Strepis N."/>
        </authorList>
    </citation>
    <scope>NUCLEOTIDE SEQUENCE [LARGE SCALE GENOMIC DNA]</scope>
    <source>
        <strain evidence="1">Trichococcus flocculiformis</strain>
    </source>
</reference>
<organism evidence="2 4">
    <name type="scientific">Trichococcus flocculiformis</name>
    <dbReference type="NCBI Taxonomy" id="82803"/>
    <lineage>
        <taxon>Bacteria</taxon>
        <taxon>Bacillati</taxon>
        <taxon>Bacillota</taxon>
        <taxon>Bacilli</taxon>
        <taxon>Lactobacillales</taxon>
        <taxon>Carnobacteriaceae</taxon>
        <taxon>Trichococcus</taxon>
    </lineage>
</organism>
<dbReference type="EMBL" id="FOQC01000005">
    <property type="protein sequence ID" value="SFH60761.1"/>
    <property type="molecule type" value="Genomic_DNA"/>
</dbReference>
<dbReference type="AlphaFoldDB" id="A0AB38BFV7"/>
<comment type="caution">
    <text evidence="2">The sequence shown here is derived from an EMBL/GenBank/DDBJ whole genome shotgun (WGS) entry which is preliminary data.</text>
</comment>
<dbReference type="Proteomes" id="UP000195947">
    <property type="component" value="Unassembled WGS sequence"/>
</dbReference>
<protein>
    <submittedName>
        <fullName evidence="2">Uncharacterized protein</fullName>
    </submittedName>
</protein>
<proteinExistence type="predicted"/>
<evidence type="ECO:0000313" key="3">
    <source>
        <dbReference type="Proteomes" id="UP000195947"/>
    </source>
</evidence>